<accession>A0A0F8X101</accession>
<evidence type="ECO:0000313" key="1">
    <source>
        <dbReference type="EMBL" id="KKK62593.1"/>
    </source>
</evidence>
<organism evidence="1">
    <name type="scientific">marine sediment metagenome</name>
    <dbReference type="NCBI Taxonomy" id="412755"/>
    <lineage>
        <taxon>unclassified sequences</taxon>
        <taxon>metagenomes</taxon>
        <taxon>ecological metagenomes</taxon>
    </lineage>
</organism>
<reference evidence="1" key="1">
    <citation type="journal article" date="2015" name="Nature">
        <title>Complex archaea that bridge the gap between prokaryotes and eukaryotes.</title>
        <authorList>
            <person name="Spang A."/>
            <person name="Saw J.H."/>
            <person name="Jorgensen S.L."/>
            <person name="Zaremba-Niedzwiedzka K."/>
            <person name="Martijn J."/>
            <person name="Lind A.E."/>
            <person name="van Eijk R."/>
            <person name="Schleper C."/>
            <person name="Guy L."/>
            <person name="Ettema T.J."/>
        </authorList>
    </citation>
    <scope>NUCLEOTIDE SEQUENCE</scope>
</reference>
<dbReference type="EMBL" id="LAZR01061918">
    <property type="protein sequence ID" value="KKK62593.1"/>
    <property type="molecule type" value="Genomic_DNA"/>
</dbReference>
<comment type="caution">
    <text evidence="1">The sequence shown here is derived from an EMBL/GenBank/DDBJ whole genome shotgun (WGS) entry which is preliminary data.</text>
</comment>
<proteinExistence type="predicted"/>
<protein>
    <recommendedName>
        <fullName evidence="2">Rubredoxin-like domain-containing protein</fullName>
    </recommendedName>
</protein>
<sequence length="91" mass="10264">EQLEAALKVYEDIVAESHGVAGWHLNGDLAEWGEFDLPQIAGDRPPEDDWLVYECSLCHWKIQALATNKPQQCKMCTNFSMREQTVGESGK</sequence>
<evidence type="ECO:0008006" key="2">
    <source>
        <dbReference type="Google" id="ProtNLM"/>
    </source>
</evidence>
<gene>
    <name evidence="1" type="ORF">LCGC14_3002760</name>
</gene>
<name>A0A0F8X101_9ZZZZ</name>
<dbReference type="AlphaFoldDB" id="A0A0F8X101"/>
<feature type="non-terminal residue" evidence="1">
    <location>
        <position position="1"/>
    </location>
</feature>